<dbReference type="Gene3D" id="3.40.390.10">
    <property type="entry name" value="Collagenase (Catalytic Domain)"/>
    <property type="match status" value="1"/>
</dbReference>
<feature type="chain" id="PRO_5043642856" evidence="2">
    <location>
        <begin position="20"/>
        <end position="692"/>
    </location>
</feature>
<accession>A0AAW0QU60</accession>
<protein>
    <submittedName>
        <fullName evidence="3">Uncharacterized protein</fullName>
    </submittedName>
</protein>
<proteinExistence type="predicted"/>
<name>A0AAW0QU60_9PEZI</name>
<keyword evidence="2" id="KW-0732">Signal</keyword>
<gene>
    <name evidence="3" type="ORF">PG999_007633</name>
</gene>
<feature type="signal peptide" evidence="2">
    <location>
        <begin position="1"/>
        <end position="19"/>
    </location>
</feature>
<evidence type="ECO:0000313" key="3">
    <source>
        <dbReference type="EMBL" id="KAK8109496.1"/>
    </source>
</evidence>
<evidence type="ECO:0000313" key="4">
    <source>
        <dbReference type="Proteomes" id="UP001392437"/>
    </source>
</evidence>
<comment type="caution">
    <text evidence="3">The sequence shown here is derived from an EMBL/GenBank/DDBJ whole genome shotgun (WGS) entry which is preliminary data.</text>
</comment>
<dbReference type="AlphaFoldDB" id="A0AAW0QU60"/>
<feature type="region of interest" description="Disordered" evidence="1">
    <location>
        <begin position="621"/>
        <end position="647"/>
    </location>
</feature>
<evidence type="ECO:0000256" key="1">
    <source>
        <dbReference type="SAM" id="MobiDB-lite"/>
    </source>
</evidence>
<dbReference type="Proteomes" id="UP001392437">
    <property type="component" value="Unassembled WGS sequence"/>
</dbReference>
<keyword evidence="4" id="KW-1185">Reference proteome</keyword>
<sequence length="692" mass="76294">MRPAYSFITAALLLVSANGDAFQEAKDAGITEQQMKDAYPPRDPANVTNWFGTSLYGYDKCDEIDRSIRGWINEAYADANKLVNIEGVASNINWDSAAALEYLGPSALNKDQQAQIQAVLANVATVSPGLATRPFANWIRVRCDDPLQRCSYNCPKTTEDENKADLVAYSRNPDVAANRKWPDISVCPSFYGLRNLGNAIAYGSGYSNPKSKFDISYYYSRANVFLHELLHIDLAADSVNSSPNPQIRDLKIKYWDPELKPPGPSPWLDAYEPKMAKILARFLPKGPAYKQTGYFVQRNDDNLVYFSLANYVQSKIGGYPFLPVIVEDEVEIPRGSQPRTRATDPVIVFSDQGEKPASFLNFSPSTMANATSASVGSGCAAASTVEPQDGFEVGKKIPSTNYPKSYLEDRKKWIQSIQTPLDSAPTKDENKCHGVSGDTWVMSRDVAVDNAKAFCAQREKKVRYNKGSVNELELSVWKSGDDAKGPSDAPDCQGRFQHVVIDGCDGNDAVNNPHNYKFGATLTAADGWSYKLEPLSKQINEVSCDVAYKFLWDALEIRGKNLPDAKLGANGEGLKSQLSGCGALNEWKFERTPKDVKFQWYASGRLPIGTKACVGRALQSAGGSGKGNCHGAGRRRRGQKQQQQQMGKRYIGIEDWPGYGDDSKHVFKGEEKRSIGIDDWPGYGDDSKHVFG</sequence>
<organism evidence="3 4">
    <name type="scientific">Apiospora kogelbergensis</name>
    <dbReference type="NCBI Taxonomy" id="1337665"/>
    <lineage>
        <taxon>Eukaryota</taxon>
        <taxon>Fungi</taxon>
        <taxon>Dikarya</taxon>
        <taxon>Ascomycota</taxon>
        <taxon>Pezizomycotina</taxon>
        <taxon>Sordariomycetes</taxon>
        <taxon>Xylariomycetidae</taxon>
        <taxon>Amphisphaeriales</taxon>
        <taxon>Apiosporaceae</taxon>
        <taxon>Apiospora</taxon>
    </lineage>
</organism>
<dbReference type="Pfam" id="PF18647">
    <property type="entry name" value="Fungal_lectin_2"/>
    <property type="match status" value="1"/>
</dbReference>
<dbReference type="EMBL" id="JAQQWP010000007">
    <property type="protein sequence ID" value="KAK8109496.1"/>
    <property type="molecule type" value="Genomic_DNA"/>
</dbReference>
<dbReference type="InterPro" id="IPR024079">
    <property type="entry name" value="MetalloPept_cat_dom_sf"/>
</dbReference>
<dbReference type="GO" id="GO:0008237">
    <property type="term" value="F:metallopeptidase activity"/>
    <property type="evidence" value="ECO:0007669"/>
    <property type="project" value="InterPro"/>
</dbReference>
<reference evidence="3 4" key="1">
    <citation type="submission" date="2023-01" db="EMBL/GenBank/DDBJ databases">
        <title>Analysis of 21 Apiospora genomes using comparative genomics revels a genus with tremendous synthesis potential of carbohydrate active enzymes and secondary metabolites.</title>
        <authorList>
            <person name="Sorensen T."/>
        </authorList>
    </citation>
    <scope>NUCLEOTIDE SEQUENCE [LARGE SCALE GENOMIC DNA]</scope>
    <source>
        <strain evidence="3 4">CBS 117206</strain>
    </source>
</reference>
<evidence type="ECO:0000256" key="2">
    <source>
        <dbReference type="SAM" id="SignalP"/>
    </source>
</evidence>